<dbReference type="Pfam" id="PF06172">
    <property type="entry name" value="Cupin_5"/>
    <property type="match status" value="1"/>
</dbReference>
<dbReference type="Gene3D" id="2.60.120.10">
    <property type="entry name" value="Jelly Rolls"/>
    <property type="match status" value="1"/>
</dbReference>
<reference evidence="3" key="1">
    <citation type="journal article" date="2017" name="Nat. Microbiol.">
        <title>Global analysis of biosynthetic gene clusters reveals vast potential of secondary metabolite production in Penicillium species.</title>
        <authorList>
            <person name="Nielsen J.C."/>
            <person name="Grijseels S."/>
            <person name="Prigent S."/>
            <person name="Ji B."/>
            <person name="Dainat J."/>
            <person name="Nielsen K.F."/>
            <person name="Frisvad J.C."/>
            <person name="Workman M."/>
            <person name="Nielsen J."/>
        </authorList>
    </citation>
    <scope>NUCLEOTIDE SEQUENCE [LARGE SCALE GENOMIC DNA]</scope>
    <source>
        <strain evidence="3">IBT 31321</strain>
    </source>
</reference>
<dbReference type="EMBL" id="MDDG01000013">
    <property type="protein sequence ID" value="OQE35528.1"/>
    <property type="molecule type" value="Genomic_DNA"/>
</dbReference>
<comment type="caution">
    <text evidence="2">The sequence shown here is derived from an EMBL/GenBank/DDBJ whole genome shotgun (WGS) entry which is preliminary data.</text>
</comment>
<dbReference type="InterPro" id="IPR009327">
    <property type="entry name" value="Cupin_DUF985"/>
</dbReference>
<dbReference type="InterPro" id="IPR014710">
    <property type="entry name" value="RmlC-like_jellyroll"/>
</dbReference>
<dbReference type="InterPro" id="IPR011051">
    <property type="entry name" value="RmlC_Cupin_sf"/>
</dbReference>
<proteinExistence type="predicted"/>
<evidence type="ECO:0000259" key="1">
    <source>
        <dbReference type="Pfam" id="PF06172"/>
    </source>
</evidence>
<sequence length="184" mass="20940">MYYAITRNRKRFHLPCSTQPHISHSTLFPTENISNMAENISAQDIINTLNLSPHPEKGYYIETFRDRHSTNDRSHSTCIYYLLEGKAGLSQWHRVLDGTEVWHYYAGAPMQLSLSWNDGTPVRDTILGIDLVKGQRPQAIVERGEWQHAKSLGDWTLVGCTVAPAFLFESFEMAEAGWEPNSDA</sequence>
<feature type="domain" description="DUF985" evidence="1">
    <location>
        <begin position="43"/>
        <end position="174"/>
    </location>
</feature>
<name>A0A1V6UAN4_9EURO</name>
<protein>
    <recommendedName>
        <fullName evidence="1">DUF985 domain-containing protein</fullName>
    </recommendedName>
</protein>
<dbReference type="PANTHER" id="PTHR33387">
    <property type="entry name" value="RMLC-LIKE JELLY ROLL FOLD PROTEIN"/>
    <property type="match status" value="1"/>
</dbReference>
<organism evidence="2 3">
    <name type="scientific">Penicillium coprophilum</name>
    <dbReference type="NCBI Taxonomy" id="36646"/>
    <lineage>
        <taxon>Eukaryota</taxon>
        <taxon>Fungi</taxon>
        <taxon>Dikarya</taxon>
        <taxon>Ascomycota</taxon>
        <taxon>Pezizomycotina</taxon>
        <taxon>Eurotiomycetes</taxon>
        <taxon>Eurotiomycetidae</taxon>
        <taxon>Eurotiales</taxon>
        <taxon>Aspergillaceae</taxon>
        <taxon>Penicillium</taxon>
    </lineage>
</organism>
<evidence type="ECO:0000313" key="2">
    <source>
        <dbReference type="EMBL" id="OQE35528.1"/>
    </source>
</evidence>
<evidence type="ECO:0000313" key="3">
    <source>
        <dbReference type="Proteomes" id="UP000191500"/>
    </source>
</evidence>
<keyword evidence="3" id="KW-1185">Reference proteome</keyword>
<dbReference type="PANTHER" id="PTHR33387:SF3">
    <property type="entry name" value="DUF985 DOMAIN-CONTAINING PROTEIN"/>
    <property type="match status" value="1"/>
</dbReference>
<dbReference type="CDD" id="cd06121">
    <property type="entry name" value="cupin_YML079wp"/>
    <property type="match status" value="1"/>
</dbReference>
<dbReference type="Proteomes" id="UP000191500">
    <property type="component" value="Unassembled WGS sequence"/>
</dbReference>
<accession>A0A1V6UAN4</accession>
<dbReference type="AlphaFoldDB" id="A0A1V6UAN4"/>
<dbReference type="SUPFAM" id="SSF51182">
    <property type="entry name" value="RmlC-like cupins"/>
    <property type="match status" value="1"/>
</dbReference>
<dbReference type="InterPro" id="IPR039935">
    <property type="entry name" value="YML079W-like"/>
</dbReference>
<gene>
    <name evidence="2" type="ORF">PENCOP_c013G04487</name>
</gene>